<dbReference type="PANTHER" id="PTHR44591">
    <property type="entry name" value="STRESS RESPONSE REGULATOR PROTEIN 1"/>
    <property type="match status" value="1"/>
</dbReference>
<evidence type="ECO:0000259" key="3">
    <source>
        <dbReference type="PROSITE" id="PS50110"/>
    </source>
</evidence>
<gene>
    <name evidence="4" type="ORF">ABSL23_10795</name>
</gene>
<dbReference type="RefSeq" id="WP_353633743.1">
    <property type="nucleotide sequence ID" value="NZ_CP159204.1"/>
</dbReference>
<dbReference type="PANTHER" id="PTHR44591:SF3">
    <property type="entry name" value="RESPONSE REGULATORY DOMAIN-CONTAINING PROTEIN"/>
    <property type="match status" value="1"/>
</dbReference>
<dbReference type="Pfam" id="PF08663">
    <property type="entry name" value="HalX"/>
    <property type="match status" value="1"/>
</dbReference>
<feature type="modified residue" description="4-aspartylphosphate" evidence="2">
    <location>
        <position position="55"/>
    </location>
</feature>
<sequence length="204" mass="22835">MDRETSPVVLVVDDERDLADLFTAWLSDDYTVRTAYSGQEALDALDDEIDVVLLDRRMPDLSGDAVLTEARERDLDCRVAMVTAVDPDFDIVEMGFDAYLTKPVTNDDLHDVVETLLTRKHHDTAVQQYFQLVTKRAALDAQYGDDAAADPKYEALQAEIDSLEREVDELASKFDEDDFEVELRRIEQDAVGDGPDVDSNGGDV</sequence>
<reference evidence="4" key="1">
    <citation type="submission" date="2024-06" db="EMBL/GenBank/DDBJ databases">
        <title>Genome Sequence of an extremely halophilic archaeon isolated from Permian era halite, Salado Formation, Carlsbad, New Mexico: Halobacterium sp. strain NMX12-1.</title>
        <authorList>
            <person name="Sotoa L."/>
            <person name="DasSarma P."/>
            <person name="Anton B.P."/>
            <person name="Vincze T."/>
            <person name="Verma I."/>
            <person name="Eralp B."/>
            <person name="Powers D.W."/>
            <person name="Dozier B.L."/>
            <person name="Roberts R.J."/>
            <person name="DasSarma S."/>
        </authorList>
    </citation>
    <scope>NUCLEOTIDE SEQUENCE</scope>
    <source>
        <strain evidence="4">NMX12-1</strain>
    </source>
</reference>
<dbReference type="GO" id="GO:0000160">
    <property type="term" value="P:phosphorelay signal transduction system"/>
    <property type="evidence" value="ECO:0007669"/>
    <property type="project" value="InterPro"/>
</dbReference>
<organism evidence="4">
    <name type="scientific">Halobacterium sp. NMX12-1</name>
    <dbReference type="NCBI Taxonomy" id="3166650"/>
    <lineage>
        <taxon>Archaea</taxon>
        <taxon>Methanobacteriati</taxon>
        <taxon>Methanobacteriota</taxon>
        <taxon>Stenosarchaea group</taxon>
        <taxon>Halobacteria</taxon>
        <taxon>Halobacteriales</taxon>
        <taxon>Halobacteriaceae</taxon>
        <taxon>Halobacterium</taxon>
    </lineage>
</organism>
<dbReference type="SMART" id="SM00448">
    <property type="entry name" value="REC"/>
    <property type="match status" value="1"/>
</dbReference>
<dbReference type="Pfam" id="PF00072">
    <property type="entry name" value="Response_reg"/>
    <property type="match status" value="1"/>
</dbReference>
<dbReference type="InterPro" id="IPR050595">
    <property type="entry name" value="Bact_response_regulator"/>
</dbReference>
<dbReference type="InterPro" id="IPR011006">
    <property type="entry name" value="CheY-like_superfamily"/>
</dbReference>
<dbReference type="AlphaFoldDB" id="A0AAU8C9H4"/>
<dbReference type="InterPro" id="IPR001789">
    <property type="entry name" value="Sig_transdc_resp-reg_receiver"/>
</dbReference>
<evidence type="ECO:0000313" key="4">
    <source>
        <dbReference type="EMBL" id="XCF15728.1"/>
    </source>
</evidence>
<dbReference type="CDD" id="cd00156">
    <property type="entry name" value="REC"/>
    <property type="match status" value="1"/>
</dbReference>
<name>A0AAU8C9H4_9EURY</name>
<evidence type="ECO:0000256" key="2">
    <source>
        <dbReference type="PROSITE-ProRule" id="PRU00169"/>
    </source>
</evidence>
<evidence type="ECO:0000256" key="1">
    <source>
        <dbReference type="ARBA" id="ARBA00022553"/>
    </source>
</evidence>
<feature type="domain" description="Response regulatory" evidence="3">
    <location>
        <begin position="8"/>
        <end position="117"/>
    </location>
</feature>
<dbReference type="Gene3D" id="3.40.50.2300">
    <property type="match status" value="1"/>
</dbReference>
<accession>A0AAU8C9H4</accession>
<dbReference type="PROSITE" id="PS50110">
    <property type="entry name" value="RESPONSE_REGULATORY"/>
    <property type="match status" value="1"/>
</dbReference>
<proteinExistence type="predicted"/>
<dbReference type="GeneID" id="91109641"/>
<dbReference type="InterPro" id="IPR013971">
    <property type="entry name" value="HalX_domain"/>
</dbReference>
<dbReference type="SUPFAM" id="SSF52172">
    <property type="entry name" value="CheY-like"/>
    <property type="match status" value="1"/>
</dbReference>
<dbReference type="EMBL" id="CP159204">
    <property type="protein sequence ID" value="XCF15728.1"/>
    <property type="molecule type" value="Genomic_DNA"/>
</dbReference>
<keyword evidence="1 2" id="KW-0597">Phosphoprotein</keyword>
<protein>
    <submittedName>
        <fullName evidence="4">Response regulator</fullName>
    </submittedName>
</protein>
<dbReference type="KEGG" id="hanx:ABSL23_10795"/>